<dbReference type="PANTHER" id="PTHR48081:SF33">
    <property type="entry name" value="KYNURENINE FORMAMIDASE"/>
    <property type="match status" value="1"/>
</dbReference>
<keyword evidence="4" id="KW-1185">Reference proteome</keyword>
<dbReference type="OrthoDB" id="433474at2759"/>
<evidence type="ECO:0000256" key="1">
    <source>
        <dbReference type="ARBA" id="ARBA00022801"/>
    </source>
</evidence>
<reference evidence="3 4" key="1">
    <citation type="submission" date="2020-11" db="EMBL/GenBank/DDBJ databases">
        <authorList>
            <person name="Wallbank WR R."/>
            <person name="Pardo Diaz C."/>
            <person name="Kozak K."/>
            <person name="Martin S."/>
            <person name="Jiggins C."/>
            <person name="Moest M."/>
            <person name="Warren A I."/>
            <person name="Generalovic N T."/>
            <person name="Byers J.R.P. K."/>
            <person name="Montejo-Kovacevich G."/>
            <person name="Yen C E."/>
        </authorList>
    </citation>
    <scope>NUCLEOTIDE SEQUENCE [LARGE SCALE GENOMIC DNA]</scope>
</reference>
<feature type="domain" description="BD-FAE-like" evidence="2">
    <location>
        <begin position="61"/>
        <end position="157"/>
    </location>
</feature>
<dbReference type="Gene3D" id="3.40.50.1820">
    <property type="entry name" value="alpha/beta hydrolase"/>
    <property type="match status" value="1"/>
</dbReference>
<dbReference type="GO" id="GO:0004061">
    <property type="term" value="F:arylformamidase activity"/>
    <property type="evidence" value="ECO:0007669"/>
    <property type="project" value="TreeGrafter"/>
</dbReference>
<dbReference type="EMBL" id="LR899011">
    <property type="protein sequence ID" value="CAD7085980.1"/>
    <property type="molecule type" value="Genomic_DNA"/>
</dbReference>
<dbReference type="InterPro" id="IPR049492">
    <property type="entry name" value="BD-FAE-like_dom"/>
</dbReference>
<dbReference type="FunCoup" id="A0A7R8YXP6">
    <property type="interactions" value="237"/>
</dbReference>
<dbReference type="Proteomes" id="UP000594454">
    <property type="component" value="Chromosome 3"/>
</dbReference>
<dbReference type="Pfam" id="PF20434">
    <property type="entry name" value="BD-FAE"/>
    <property type="match status" value="1"/>
</dbReference>
<dbReference type="InterPro" id="IPR050300">
    <property type="entry name" value="GDXG_lipolytic_enzyme"/>
</dbReference>
<protein>
    <recommendedName>
        <fullName evidence="2">BD-FAE-like domain-containing protein</fullName>
    </recommendedName>
</protein>
<dbReference type="InParanoid" id="A0A7R8YXP6"/>
<sequence>MPLNISENDRDLNPAKWTKRFSSDKSALEYVRKSGEEETEKNSKYLKKANVKYGPRERQLLDIYYKDHEEGTPVIVFIHGGYWQEFSKDVSAFWLTPYLENGCRVILLGYDLCPAVTLTELVDEIKCGLKYSLQYAAETNAKAVSIVGHSAGAHLAIAAFDKEIVGLPSINLVRSVYLVAGLYDLGVIVNSSVNENNKLTLDESNVQQLSPMLFDYSYLKGHKLKIHVFAAEHESPVFIEQAKGMTKQLEKFGVDSQYKCLPGVDHFEIMENFEKNDFELTHLLLEELS</sequence>
<evidence type="ECO:0000313" key="3">
    <source>
        <dbReference type="EMBL" id="CAD7085980.1"/>
    </source>
</evidence>
<dbReference type="AlphaFoldDB" id="A0A7R8YXP6"/>
<dbReference type="InterPro" id="IPR029058">
    <property type="entry name" value="AB_hydrolase_fold"/>
</dbReference>
<keyword evidence="1" id="KW-0378">Hydrolase</keyword>
<dbReference type="SUPFAM" id="SSF53474">
    <property type="entry name" value="alpha/beta-Hydrolases"/>
    <property type="match status" value="1"/>
</dbReference>
<proteinExistence type="predicted"/>
<dbReference type="PANTHER" id="PTHR48081">
    <property type="entry name" value="AB HYDROLASE SUPERFAMILY PROTEIN C4A8.06C"/>
    <property type="match status" value="1"/>
</dbReference>
<organism evidence="3 4">
    <name type="scientific">Hermetia illucens</name>
    <name type="common">Black soldier fly</name>
    <dbReference type="NCBI Taxonomy" id="343691"/>
    <lineage>
        <taxon>Eukaryota</taxon>
        <taxon>Metazoa</taxon>
        <taxon>Ecdysozoa</taxon>
        <taxon>Arthropoda</taxon>
        <taxon>Hexapoda</taxon>
        <taxon>Insecta</taxon>
        <taxon>Pterygota</taxon>
        <taxon>Neoptera</taxon>
        <taxon>Endopterygota</taxon>
        <taxon>Diptera</taxon>
        <taxon>Brachycera</taxon>
        <taxon>Stratiomyomorpha</taxon>
        <taxon>Stratiomyidae</taxon>
        <taxon>Hermetiinae</taxon>
        <taxon>Hermetia</taxon>
    </lineage>
</organism>
<evidence type="ECO:0000313" key="4">
    <source>
        <dbReference type="Proteomes" id="UP000594454"/>
    </source>
</evidence>
<accession>A0A7R8YXP6</accession>
<name>A0A7R8YXP6_HERIL</name>
<gene>
    <name evidence="3" type="ORF">HERILL_LOCUS8785</name>
</gene>
<evidence type="ECO:0000259" key="2">
    <source>
        <dbReference type="Pfam" id="PF20434"/>
    </source>
</evidence>